<evidence type="ECO:0000256" key="2">
    <source>
        <dbReference type="ARBA" id="ARBA00006156"/>
    </source>
</evidence>
<dbReference type="Proteomes" id="UP000016568">
    <property type="component" value="Unassembled WGS sequence"/>
</dbReference>
<keyword evidence="7 9" id="KW-0472">Membrane</keyword>
<dbReference type="GO" id="GO:0044780">
    <property type="term" value="P:bacterial-type flagellum assembly"/>
    <property type="evidence" value="ECO:0007669"/>
    <property type="project" value="InterPro"/>
</dbReference>
<comment type="function">
    <text evidence="9">Role in flagellar biosynthesis.</text>
</comment>
<comment type="similarity">
    <text evidence="2 9">Belongs to the FliQ/MopD/SpaQ family.</text>
</comment>
<dbReference type="InterPro" id="IPR002191">
    <property type="entry name" value="Bac_export_3"/>
</dbReference>
<evidence type="ECO:0000256" key="7">
    <source>
        <dbReference type="ARBA" id="ARBA00023136"/>
    </source>
</evidence>
<evidence type="ECO:0000256" key="8">
    <source>
        <dbReference type="ARBA" id="ARBA00023143"/>
    </source>
</evidence>
<accession>U2ZZH2</accession>
<keyword evidence="10" id="KW-0969">Cilium</keyword>
<dbReference type="PRINTS" id="PR00952">
    <property type="entry name" value="TYPE3IMQPROT"/>
</dbReference>
<dbReference type="GO" id="GO:0009425">
    <property type="term" value="C:bacterial-type flagellum basal body"/>
    <property type="evidence" value="ECO:0007669"/>
    <property type="project" value="UniProtKB-SubCell"/>
</dbReference>
<comment type="caution">
    <text evidence="10">The sequence shown here is derived from an EMBL/GenBank/DDBJ whole genome shotgun (WGS) entry which is preliminary data.</text>
</comment>
<gene>
    <name evidence="9 10" type="primary">fliQ</name>
    <name evidence="10" type="ORF">NT2_12_00530</name>
</gene>
<evidence type="ECO:0000256" key="5">
    <source>
        <dbReference type="ARBA" id="ARBA00022692"/>
    </source>
</evidence>
<comment type="subcellular location">
    <subcellularLocation>
        <location evidence="1 9">Cell membrane</location>
        <topology evidence="1">Multi-pass membrane protein</topology>
    </subcellularLocation>
    <subcellularLocation>
        <location evidence="9">Bacterial flagellum basal body</location>
    </subcellularLocation>
</comment>
<proteinExistence type="inferred from homology"/>
<evidence type="ECO:0000313" key="10">
    <source>
        <dbReference type="EMBL" id="GAD50789.1"/>
    </source>
</evidence>
<name>U2ZZH2_9SPHN</name>
<dbReference type="AlphaFoldDB" id="U2ZZH2"/>
<evidence type="ECO:0000256" key="4">
    <source>
        <dbReference type="ARBA" id="ARBA00022475"/>
    </source>
</evidence>
<dbReference type="InterPro" id="IPR006305">
    <property type="entry name" value="FliQ"/>
</dbReference>
<keyword evidence="5 9" id="KW-0812">Transmembrane</keyword>
<dbReference type="NCBIfam" id="TIGR01402">
    <property type="entry name" value="fliQ"/>
    <property type="match status" value="1"/>
</dbReference>
<reference evidence="10 11" key="1">
    <citation type="submission" date="2013-09" db="EMBL/GenBank/DDBJ databases">
        <title>Whole genome shotgun sequence of Novosphingobium tardaugens NBRC 16725.</title>
        <authorList>
            <person name="Isaki S."/>
            <person name="Hosoyama A."/>
            <person name="Tsuchikane K."/>
            <person name="Katsumata H."/>
            <person name="Ando Y."/>
            <person name="Yamazaki S."/>
            <person name="Fujita N."/>
        </authorList>
    </citation>
    <scope>NUCLEOTIDE SEQUENCE [LARGE SCALE GENOMIC DNA]</scope>
    <source>
        <strain evidence="10 11">NBRC 16725</strain>
    </source>
</reference>
<evidence type="ECO:0000256" key="9">
    <source>
        <dbReference type="RuleBase" id="RU364090"/>
    </source>
</evidence>
<dbReference type="Pfam" id="PF01313">
    <property type="entry name" value="Bac_export_3"/>
    <property type="match status" value="1"/>
</dbReference>
<keyword evidence="10" id="KW-0966">Cell projection</keyword>
<dbReference type="KEGG" id="ntd:EGO55_10945"/>
<keyword evidence="4 9" id="KW-1003">Cell membrane</keyword>
<feature type="transmembrane region" description="Helical" evidence="9">
    <location>
        <begin position="52"/>
        <end position="71"/>
    </location>
</feature>
<organism evidence="10 11">
    <name type="scientific">Caenibius tardaugens NBRC 16725</name>
    <dbReference type="NCBI Taxonomy" id="1219035"/>
    <lineage>
        <taxon>Bacteria</taxon>
        <taxon>Pseudomonadati</taxon>
        <taxon>Pseudomonadota</taxon>
        <taxon>Alphaproteobacteria</taxon>
        <taxon>Sphingomonadales</taxon>
        <taxon>Erythrobacteraceae</taxon>
        <taxon>Caenibius</taxon>
    </lineage>
</organism>
<keyword evidence="11" id="KW-1185">Reference proteome</keyword>
<dbReference type="OrthoDB" id="9806440at2"/>
<dbReference type="PANTHER" id="PTHR34040:SF2">
    <property type="entry name" value="FLAGELLAR BIOSYNTHETIC PROTEIN FLIQ"/>
    <property type="match status" value="1"/>
</dbReference>
<protein>
    <recommendedName>
        <fullName evidence="3 9">Flagellar biosynthetic protein FliQ</fullName>
    </recommendedName>
</protein>
<dbReference type="EMBL" id="BASZ01000012">
    <property type="protein sequence ID" value="GAD50789.1"/>
    <property type="molecule type" value="Genomic_DNA"/>
</dbReference>
<evidence type="ECO:0000256" key="3">
    <source>
        <dbReference type="ARBA" id="ARBA00021718"/>
    </source>
</evidence>
<keyword evidence="10" id="KW-0282">Flagellum</keyword>
<feature type="transmembrane region" description="Helical" evidence="9">
    <location>
        <begin position="20"/>
        <end position="40"/>
    </location>
</feature>
<dbReference type="RefSeq" id="WP_021691607.1">
    <property type="nucleotide sequence ID" value="NZ_BASZ01000012.1"/>
</dbReference>
<keyword evidence="6 9" id="KW-1133">Transmembrane helix</keyword>
<keyword evidence="8 9" id="KW-0975">Bacterial flagellum</keyword>
<dbReference type="eggNOG" id="COG1987">
    <property type="taxonomic scope" value="Bacteria"/>
</dbReference>
<dbReference type="PIRSF" id="PIRSF004669">
    <property type="entry name" value="FliQ"/>
    <property type="match status" value="1"/>
</dbReference>
<dbReference type="PANTHER" id="PTHR34040">
    <property type="entry name" value="FLAGELLAR BIOSYNTHETIC PROTEIN FLIQ"/>
    <property type="match status" value="1"/>
</dbReference>
<evidence type="ECO:0000256" key="1">
    <source>
        <dbReference type="ARBA" id="ARBA00004651"/>
    </source>
</evidence>
<evidence type="ECO:0000256" key="6">
    <source>
        <dbReference type="ARBA" id="ARBA00022989"/>
    </source>
</evidence>
<evidence type="ECO:0000313" key="11">
    <source>
        <dbReference type="Proteomes" id="UP000016568"/>
    </source>
</evidence>
<dbReference type="GO" id="GO:0005886">
    <property type="term" value="C:plasma membrane"/>
    <property type="evidence" value="ECO:0007669"/>
    <property type="project" value="UniProtKB-SubCell"/>
</dbReference>
<dbReference type="GO" id="GO:0009306">
    <property type="term" value="P:protein secretion"/>
    <property type="evidence" value="ECO:0007669"/>
    <property type="project" value="InterPro"/>
</dbReference>
<sequence length="89" mass="9475">MGPDRALNLLDAMLWNAAWIAAPVLLATLAVGLVVSVFQVATQIQEITLSYVPKMIVAVVLLIALGPWMLARLTGFARGLYLTIPTLGG</sequence>